<dbReference type="Gene3D" id="3.50.50.60">
    <property type="entry name" value="FAD/NAD(P)-binding domain"/>
    <property type="match status" value="1"/>
</dbReference>
<dbReference type="PANTHER" id="PTHR42685">
    <property type="entry name" value="GERANYLGERANYL DIPHOSPHATE REDUCTASE"/>
    <property type="match status" value="1"/>
</dbReference>
<protein>
    <submittedName>
        <fullName evidence="1">NAD(P)/FAD-dependent oxidoreductase</fullName>
    </submittedName>
</protein>
<dbReference type="OMA" id="FWVAPIN"/>
<evidence type="ECO:0000313" key="1">
    <source>
        <dbReference type="EMBL" id="HII46043.1"/>
    </source>
</evidence>
<sequence>MKIAVIGAGPAGLSFASRYGDVDVYEEHGEVGLPRHCTSLVSAISAEGLGLPKSLVLVKYRELRITDLEGRQIYFNVRGGVYLIDRPGLEQWLASRTSRLLLGKRVVDLKNGYVYTSDGERRGPYDYIVLAEGSLRKFSARFGHVVRLPGLQVDIKSSVDLPGINVVYNNKLSRAYFSWIVEIDRGVYRVGLADVCCTVEKLNKLVKLLRGAPISKPFGGGVLAGPPLRRLTHGRYITVGDAAGLVKPLSGGGIILALKSGALAAMALDKGDIQRYEAATLYTRLRLRAAFSLFRILYGMRLVDRLLQILNGGEYVAVDYDDHVKSLLVAALTDARSIMAAKEVARYLASKALS</sequence>
<accession>A0A832SQQ3</accession>
<dbReference type="Proteomes" id="UP000651120">
    <property type="component" value="Unassembled WGS sequence"/>
</dbReference>
<reference evidence="1" key="1">
    <citation type="journal article" date="2020" name="bioRxiv">
        <title>A rank-normalized archaeal taxonomy based on genome phylogeny resolves widespread incomplete and uneven classifications.</title>
        <authorList>
            <person name="Rinke C."/>
            <person name="Chuvochina M."/>
            <person name="Mussig A.J."/>
            <person name="Chaumeil P.-A."/>
            <person name="Waite D.W."/>
            <person name="Whitman W.B."/>
            <person name="Parks D.H."/>
            <person name="Hugenholtz P."/>
        </authorList>
    </citation>
    <scope>NUCLEOTIDE SEQUENCE</scope>
    <source>
        <strain evidence="1">UBA8839</strain>
    </source>
</reference>
<dbReference type="SUPFAM" id="SSF51905">
    <property type="entry name" value="FAD/NAD(P)-binding domain"/>
    <property type="match status" value="1"/>
</dbReference>
<dbReference type="AlphaFoldDB" id="A0A832SQQ3"/>
<comment type="caution">
    <text evidence="1">The sequence shown here is derived from an EMBL/GenBank/DDBJ whole genome shotgun (WGS) entry which is preliminary data.</text>
</comment>
<dbReference type="PANTHER" id="PTHR42685:SF21">
    <property type="entry name" value="DEHYDROGENASE (FLAVOPROTEIN)-LIKE PROTEIN"/>
    <property type="match status" value="1"/>
</dbReference>
<dbReference type="InterPro" id="IPR036188">
    <property type="entry name" value="FAD/NAD-bd_sf"/>
</dbReference>
<dbReference type="InterPro" id="IPR050407">
    <property type="entry name" value="Geranylgeranyl_reductase"/>
</dbReference>
<dbReference type="RefSeq" id="WP_011007380.1">
    <property type="nucleotide sequence ID" value="NZ_DUJP01000006.1"/>
</dbReference>
<proteinExistence type="predicted"/>
<evidence type="ECO:0000313" key="2">
    <source>
        <dbReference type="Proteomes" id="UP000651120"/>
    </source>
</evidence>
<organism evidence="1 2">
    <name type="scientific">Pyrobaculum aerophilum</name>
    <dbReference type="NCBI Taxonomy" id="13773"/>
    <lineage>
        <taxon>Archaea</taxon>
        <taxon>Thermoproteota</taxon>
        <taxon>Thermoprotei</taxon>
        <taxon>Thermoproteales</taxon>
        <taxon>Thermoproteaceae</taxon>
        <taxon>Pyrobaculum</taxon>
    </lineage>
</organism>
<dbReference type="GeneID" id="1465133"/>
<gene>
    <name evidence="1" type="ORF">HA333_00825</name>
</gene>
<name>A0A832SQQ3_9CREN</name>
<dbReference type="FunFam" id="3.50.50.60:FF:000313">
    <property type="entry name" value="Possible oxidoreductase"/>
    <property type="match status" value="1"/>
</dbReference>
<dbReference type="EMBL" id="DUJP01000006">
    <property type="protein sequence ID" value="HII46043.1"/>
    <property type="molecule type" value="Genomic_DNA"/>
</dbReference>